<evidence type="ECO:0000259" key="16">
    <source>
        <dbReference type="SMART" id="SM00382"/>
    </source>
</evidence>
<dbReference type="Pfam" id="PF18198">
    <property type="entry name" value="AAA_lid_11"/>
    <property type="match status" value="1"/>
</dbReference>
<keyword evidence="6" id="KW-0493">Microtubule</keyword>
<reference evidence="19" key="1">
    <citation type="submission" date="2016-04" db="UniProtKB">
        <authorList>
            <consortium name="WormBaseParasite"/>
        </authorList>
    </citation>
    <scope>IDENTIFICATION</scope>
</reference>
<dbReference type="FunFam" id="1.10.287.2620:FF:000001">
    <property type="entry name" value="Cytoplasmic dynein heavy chain 1"/>
    <property type="match status" value="1"/>
</dbReference>
<dbReference type="Gene3D" id="1.10.8.720">
    <property type="entry name" value="Region D6 of dynein motor"/>
    <property type="match status" value="1"/>
</dbReference>
<dbReference type="PANTHER" id="PTHR46532:SF13">
    <property type="entry name" value="CYTOPLASMIC DYNEIN 1 HEAVY CHAIN 1"/>
    <property type="match status" value="1"/>
</dbReference>
<dbReference type="InterPro" id="IPR043160">
    <property type="entry name" value="Dynein_C_barrel"/>
</dbReference>
<dbReference type="InterPro" id="IPR003593">
    <property type="entry name" value="AAA+_ATPase"/>
</dbReference>
<keyword evidence="5" id="KW-0963">Cytoplasm</keyword>
<dbReference type="InterPro" id="IPR041228">
    <property type="entry name" value="Dynein_C"/>
</dbReference>
<keyword evidence="9" id="KW-0067">ATP-binding</keyword>
<dbReference type="InterPro" id="IPR035699">
    <property type="entry name" value="AAA_6"/>
</dbReference>
<keyword evidence="10" id="KW-0243">Dynein</keyword>
<dbReference type="Pfam" id="PF08393">
    <property type="entry name" value="DHC_N2"/>
    <property type="match status" value="1"/>
</dbReference>
<dbReference type="InterPro" id="IPR008160">
    <property type="entry name" value="Collagen"/>
</dbReference>
<dbReference type="Gene3D" id="3.10.490.20">
    <property type="match status" value="1"/>
</dbReference>
<feature type="domain" description="AAA+ ATPase" evidence="16">
    <location>
        <begin position="1319"/>
        <end position="1470"/>
    </location>
</feature>
<comment type="subunit">
    <text evidence="3">Consists of at least two heavy chains and a number of intermediate and light chains.</text>
</comment>
<dbReference type="Gene3D" id="1.20.920.30">
    <property type="match status" value="1"/>
</dbReference>
<dbReference type="Gene3D" id="1.10.472.130">
    <property type="match status" value="1"/>
</dbReference>
<dbReference type="InterPro" id="IPR024317">
    <property type="entry name" value="Dynein_heavy_chain_D4_dom"/>
</dbReference>
<dbReference type="InterPro" id="IPR004273">
    <property type="entry name" value="Dynein_heavy_D6_P-loop"/>
</dbReference>
<dbReference type="SUPFAM" id="SSF52540">
    <property type="entry name" value="P-loop containing nucleoside triphosphate hydrolases"/>
    <property type="match status" value="4"/>
</dbReference>
<dbReference type="Gene3D" id="1.20.58.1120">
    <property type="match status" value="1"/>
</dbReference>
<dbReference type="Gene3D" id="1.10.8.1220">
    <property type="match status" value="1"/>
</dbReference>
<dbReference type="FunFam" id="1.20.140.100:FF:000002">
    <property type="entry name" value="Cytoplasmic dynein heavy chain 1"/>
    <property type="match status" value="1"/>
</dbReference>
<dbReference type="Gene3D" id="3.20.180.20">
    <property type="entry name" value="Dynein heavy chain, N-terminal domain 2"/>
    <property type="match status" value="1"/>
</dbReference>
<dbReference type="InterPro" id="IPR011704">
    <property type="entry name" value="ATPase_dyneun-rel_AAA"/>
</dbReference>
<dbReference type="Pfam" id="PF03028">
    <property type="entry name" value="Dynein_heavy"/>
    <property type="match status" value="1"/>
</dbReference>
<dbReference type="Pfam" id="PF22597">
    <property type="entry name" value="DYN_lid"/>
    <property type="match status" value="1"/>
</dbReference>
<dbReference type="GO" id="GO:0008569">
    <property type="term" value="F:minus-end-directed microtubule motor activity"/>
    <property type="evidence" value="ECO:0007669"/>
    <property type="project" value="InterPro"/>
</dbReference>
<dbReference type="Pfam" id="PF12780">
    <property type="entry name" value="AAA_8"/>
    <property type="match status" value="1"/>
</dbReference>
<dbReference type="FunFam" id="1.20.920.30:FF:000001">
    <property type="entry name" value="Cytoplasmic dynein heavy chain 1"/>
    <property type="match status" value="1"/>
</dbReference>
<keyword evidence="12" id="KW-0505">Motor protein</keyword>
<dbReference type="InterPro" id="IPR026983">
    <property type="entry name" value="DHC"/>
</dbReference>
<dbReference type="InterPro" id="IPR054354">
    <property type="entry name" value="DYNC2H1-like_lid"/>
</dbReference>
<dbReference type="Pfam" id="PF12777">
    <property type="entry name" value="MT"/>
    <property type="match status" value="1"/>
</dbReference>
<dbReference type="GO" id="GO:0005524">
    <property type="term" value="F:ATP binding"/>
    <property type="evidence" value="ECO:0007669"/>
    <property type="project" value="UniProtKB-KW"/>
</dbReference>
<evidence type="ECO:0000256" key="6">
    <source>
        <dbReference type="ARBA" id="ARBA00022701"/>
    </source>
</evidence>
<evidence type="ECO:0000313" key="17">
    <source>
        <dbReference type="EMBL" id="VDM58050.1"/>
    </source>
</evidence>
<feature type="coiled-coil region" evidence="14">
    <location>
        <begin position="2286"/>
        <end position="2372"/>
    </location>
</feature>
<evidence type="ECO:0000313" key="19">
    <source>
        <dbReference type="WBParaSite" id="ACOC_0000646401-mRNA-1"/>
    </source>
</evidence>
<evidence type="ECO:0000256" key="7">
    <source>
        <dbReference type="ARBA" id="ARBA00022737"/>
    </source>
</evidence>
<evidence type="ECO:0000256" key="10">
    <source>
        <dbReference type="ARBA" id="ARBA00023017"/>
    </source>
</evidence>
<dbReference type="STRING" id="334426.A0A158PHJ8"/>
<feature type="region of interest" description="Disordered" evidence="15">
    <location>
        <begin position="3650"/>
        <end position="3788"/>
    </location>
</feature>
<dbReference type="Gene3D" id="1.20.920.20">
    <property type="match status" value="2"/>
</dbReference>
<dbReference type="GO" id="GO:0045505">
    <property type="term" value="F:dynein intermediate chain binding"/>
    <property type="evidence" value="ECO:0007669"/>
    <property type="project" value="InterPro"/>
</dbReference>
<keyword evidence="8" id="KW-0547">Nucleotide-binding</keyword>
<dbReference type="InterPro" id="IPR024743">
    <property type="entry name" value="Dynein_HC_stalk"/>
</dbReference>
<dbReference type="Gene3D" id="6.10.140.1060">
    <property type="match status" value="1"/>
</dbReference>
<comment type="similarity">
    <text evidence="2">Belongs to the dynein heavy chain family.</text>
</comment>
<dbReference type="InterPro" id="IPR042222">
    <property type="entry name" value="Dynein_2_N"/>
</dbReference>
<dbReference type="FunFam" id="3.20.180.20:FF:000002">
    <property type="entry name" value="Cytoplasmic dynein heavy chain 1"/>
    <property type="match status" value="1"/>
</dbReference>
<sequence length="3800" mass="429799">MEDLLAPGRATRRSTGVQLIWESYKIDPYVAKLADTVNNYQERVEELILIADNIEVYLAALDTCQYNAVTIGAQLASIQKSVDQLALGNYSNLTQWVDKLDKKIEAKLAARVEEAIRLWTLVFSGSEEVDEYRESNVTLPPVHPVLIEIRLTAQTIYISPSIEQARAKLLEQLVEWHAVVTSQPRISSTRFQLAMNRDMDVATYKNVLSCLPNGLGVLENAYITVDRILKEVDDYVNEWLRYQALWDLQAEMLYERLGTDLSKWMKTLIEIRKSRSTFDTQDTKKEIFPVIVDYAKVQLKVTLKYDYWHKEVLQKFGTAVGNEMQQFFGNISKWREELESQGVDSGTTTDAVALITYYLCIATIIVKPLAQVDQFRAAQRLLSQQRYQFPTQWLYAENVEGEWSALTEILLRKDSSIQSQINNLQTKIKEENDMVEKRTQDTLAEWERAKPVEGAQRPAEALSALNTFEQKIAKLTEDREKMRRARHALDMADPTGVPVDADKLAVAAEELADLKGVWQALVPVYTSIDEMKEKTWLSVQPRKLRQSLDDLMSQLKHLPVKYKSYKSYEYAKQMMHNYSKMNMLVMELKSDALKERHWRQMMKELRVNWNLSELTLGQVWDADLQRHEHAIKQILLVAQGELALEEFLKQMRDFWQSYDVELVNYQNKTRLIKGWDELFTKLKEHQNSLAAMKLSPYYKQFEENALSWEEKLNRISAMFDVWIDVQRRWVYLEGLFSGSADIVTLLPIESARFSSISTEFLALMKKVTQSPRILDIVGMQGAQRLLDRLADMLSKIQKALGEYLERERSSFPRFYFVGDEDLLEIMGNSKDISRLQKHLKKMFAGVTSVDVLEEDRVITALQSREGERVELVQPVHTKDVRINDWLKTLEAEMKHTLAKFLGHSLAHFSKLDIDTVKPEEYMEWLDKYPAQVIALTSEIWWSNQMEIMLVDGKTVETVEQIVSATLSLLADSVLKDQPPIRRKKIETLITEFVHKRDTCRKLISDNVKSVSDFGWLQCMRFYFDPKQIANAQFFYGFEYLGIQERLVRTPLTDRCYLTMTQALHSRLGGSPFGPAGTGKTESVKALGHQLGRFVLVFNCDETFDFQAMGRILVGLCQVGAWGCFDEFNRLEERMLSAVSQQIQTIQAFMVQEAVRAGGDMSVDLVGKRLNVNANIGIFITMNPGYSGRSNLPDNLKQCHYDFGLRALKYVLVSAGNVKREKLAKVGAAALEDVAEQQMLIQSVCETLVPKLVSEDIALLFSLLSDVFPSVHYTPNEMIELRQHIAQVCDQLMLCHADVTGELGAAWVDKVLQLYQITNLNHGLMLVGASGSGKTTAWKVLMKALERYEKVEGVAHVIDAKAMSKDALYGVLDPNTREWTDGLFTSIIRRIIDNVRGELEKRQWIIFDGDVDPEWVENLNSVLDDNKLLTLPNGERLAIPPNVRIIFEVADLKYATLATVSRCGMVWFSGEVVTTEMLFEHYLSRLRNISIESDALIAEDAAPVRSVVIQRQAAAALQPNFSPDSLVPLALNFALTNLVHIMVPTQQRLLSSFFAMMNYSVRCIINHDANQGDFPLSPDQVEAYLTRSMLTNMIWAFSGDGKWKCRQRLSDFIRSSTTLSLPSNQQAPLIDFQVQLSGEWQPWLSRVPVMEIESHRVAAPDLVVPTIDTVRHEMLLSAWLSEHKPLVLCGPPGSGKTMTLLAALRSQQDMDVVNVNFSSSTTPELLMKTFDHYCEYRRTPNGIVLAPVQLSRWLVIFCDEINLPAPDKYGTQRVICFLRQLVEMNGFYRNSDHLWVTLERIQFVGACNPPTDPGRHPMTLRFLRHVPVVYVDYPGKTSLIQIYGTFNRAMLKTAPTVRGLADPLTNAMVDVYLASQEHFTQDDQPHYVYSPRELTRWVRGIAEAIAPIDGITAEQLVRLWAHEAVRLFQDRLVTDAERDWTDELVDSTAEKYFGCSCNVKEALRRPLLYSCWLSKHYVPVTRDELKDYVSARLKGFYEEELDVQLVLFDQMLDHVLRIDRIYRQPQGHLLLIGTAGAGKTTLSRFVAWLNGLSVFQLKVHSKYTAADFDEDMRSVLRRAGCRNEKMCFIMDESNMLDTGFLERLNTLLANGEVPGLFEGDEHTTLMTQIKEGAQRQGLMLDSHDELYKWFTLQVMRNLHVVFTMNPSGSGLRERASTSPALFNRCVLNWFGDWADTALYQVASELTTTIDMDRNDYEPPFALLKVCDLIPSPPTYRHAVINTLVHVHKSVQKLNEQEQKRGHKVMVVTPRHFLDLIRHFTNLFYEKRRELEEEKVHLNIGLNKIRETEEQVKELQKSLTLKSRELEEKKTAANLKLKEMLADQQKAEDEKRHSEQLQKELAEQLTQIAAKKTEVQKDLSQAIRGVMVKDDFMPRILAFDTDSITSDILKQMEKYVNNPDWDFDKVNRASQACGPMVKWAKAQLLYSGMLHKVEPLRNELKRLESDAQRKTTEGNEVKARIAQLEQSIAAYKEEYAQLIGQAESIKMDLATVQEKVGRSTELLSSLRSERDRWSGGCDGFTQQMDTLVGDALLSGAFLAYAGYFDQQLRDVLFHRWFEYLQGAAVKMRSDLARIEYLSTVDDRLQWQRNALPVDDLCTENAIMLHRFNRYPLIIDPSGQASEYIMQQFAARNIQKTSFLDDSFRKNLESALRFGNSLLVQDVESYDPILNPVLNREVEFTPDVCSRVTFVNFTVTSSSLASQCLNQVLRSERPDVDKKRNDLLKLQGEFAVRLRQLEKALLAALNESKGKILDDNSVIGTLEKLKNEASEIAKKAAETDKVMAEVETVSTQYQRLAAACSQIFHTLQQLNEVHFLYHYSLDFLLDIFTCVLKSPELSQTQDHVQRLNIITANLFQTVYRRVSRGMLHADKVLLALLLMRISLRSVGNEPSYDPQWDLLLGRSELLSPKTSHQSSPTALPFITSQQMGALSRAQKLPGFENIIDIMCGQSSQVKQWMAQDNPEAAVPILWEDPEQKLTPIGVAMNQLIVVHCLRSDRLLASAHRLVSAAFGEGFMQQDKVIDLHDIIDNEVSSSDPVLLCSATGYDASGKIEDLGIQTGRPVTSIAIGSSEGFSQADTALTAASKSGRWVLLKNVHLAPQWLGNMEKRLHTLKPHANFRLFLTAEIHPKLPTSVLRASRLVVFEPATGLKANLLRSLSALSATRLSKPPAERIDAVAQGRANVAPEKLPWTTLRTLLSQCIYGGKIDNQFDQVLLDCILERLFTAKSFEPDHVLVSKFDGDSPLCTPDATQRDQLLAWIEGIKSQQLPAWLGLSNNAEKVLLTLRGETMLKNLLKVSDDELAFSVDGEKEAKPQWMAQLGELAQQWLKLLPKNIVRMKRTVENIKDPLFRFFEREINLGAELLRDFRHDLEEILGVCRAERKQSNETRALASALQKGVVPTNWLRYTVPKDVTVMDWVIDFNERVKQLIRIGTSSNLKREEVWLGGTFSPEAYVTATRQQVAQANTWSLEQLHLHVVIGRTERLDVVRLTGMELRGAETSGGNALRLSDEVKTTCECVEFSWKQVIDSVGVFRVETDSSWSNLIDIQLAFVPPSQARLNPFTSIFRQKRQQLRLPSWCHCEPLRITCLPGPPGPPGLPGQPGSPGPPGIPGKDDLTVYAPVRCPAPERACIRCPPGPQGPPGLDGMPGQRGLDGRPGLPGNRGSNGKPGLQGLPGEPGPAGNRGMDGRPGQPGISGRKGSGAPGMPGHLGARGEPGKIGSRGKDGEPGPPGRTGAPGHPGTPGNKGIDGQPGSKGLPGRPGKDSHYCPCPRRSGIFIHKKAVT</sequence>
<dbReference type="FunFam" id="1.20.58.1120:FF:000013">
    <property type="entry name" value="Dynein heavy chain-like protein"/>
    <property type="match status" value="1"/>
</dbReference>
<dbReference type="EMBL" id="UYYA01003948">
    <property type="protein sequence ID" value="VDM58050.1"/>
    <property type="molecule type" value="Genomic_DNA"/>
</dbReference>
<dbReference type="GO" id="GO:0016887">
    <property type="term" value="F:ATP hydrolysis activity"/>
    <property type="evidence" value="ECO:0007669"/>
    <property type="project" value="InterPro"/>
</dbReference>
<dbReference type="InterPro" id="IPR041658">
    <property type="entry name" value="AAA_lid_11"/>
</dbReference>
<feature type="domain" description="AAA+ ATPase" evidence="16">
    <location>
        <begin position="2024"/>
        <end position="2190"/>
    </location>
</feature>
<evidence type="ECO:0000256" key="1">
    <source>
        <dbReference type="ARBA" id="ARBA00004245"/>
    </source>
</evidence>
<feature type="compositionally biased region" description="Pro residues" evidence="15">
    <location>
        <begin position="3608"/>
        <end position="3626"/>
    </location>
</feature>
<dbReference type="FunFam" id="1.10.8.1220:FF:000002">
    <property type="entry name" value="cytoplasmic dynein 1 heavy chain 1-like"/>
    <property type="match status" value="1"/>
</dbReference>
<feature type="domain" description="AAA+ ATPase" evidence="16">
    <location>
        <begin position="1068"/>
        <end position="1207"/>
    </location>
</feature>
<dbReference type="Proteomes" id="UP000267027">
    <property type="component" value="Unassembled WGS sequence"/>
</dbReference>
<dbReference type="Gene3D" id="1.10.287.2620">
    <property type="match status" value="1"/>
</dbReference>
<comment type="subcellular location">
    <subcellularLocation>
        <location evidence="1">Cytoplasm</location>
        <location evidence="1">Cytoskeleton</location>
    </subcellularLocation>
</comment>
<dbReference type="SMART" id="SM00382">
    <property type="entry name" value="AAA"/>
    <property type="match status" value="4"/>
</dbReference>
<dbReference type="Gene3D" id="1.20.140.100">
    <property type="entry name" value="Dynein heavy chain, N-terminal domain 2"/>
    <property type="match status" value="1"/>
</dbReference>
<dbReference type="FunFam" id="3.40.50.300:FF:000517">
    <property type="entry name" value="Cytoplasmic dynein heavy chain 1"/>
    <property type="match status" value="1"/>
</dbReference>
<feature type="region of interest" description="Disordered" evidence="15">
    <location>
        <begin position="3608"/>
        <end position="3633"/>
    </location>
</feature>
<name>A0A158PHJ8_ANGCS</name>
<gene>
    <name evidence="17" type="ORF">ACOC_LOCUS6465</name>
</gene>
<dbReference type="OrthoDB" id="14187at2759"/>
<evidence type="ECO:0000256" key="8">
    <source>
        <dbReference type="ARBA" id="ARBA00022741"/>
    </source>
</evidence>
<dbReference type="Pfam" id="PF17852">
    <property type="entry name" value="Dynein_AAA_lid"/>
    <property type="match status" value="1"/>
</dbReference>
<dbReference type="CDD" id="cd00009">
    <property type="entry name" value="AAA"/>
    <property type="match status" value="2"/>
</dbReference>
<feature type="domain" description="AAA+ ATPase" evidence="16">
    <location>
        <begin position="1681"/>
        <end position="1831"/>
    </location>
</feature>
<dbReference type="Pfam" id="PF01391">
    <property type="entry name" value="Collagen"/>
    <property type="match status" value="1"/>
</dbReference>
<dbReference type="FunFam" id="1.20.1270.280:FF:000004">
    <property type="entry name" value="Cytoplasmic dynein heavy chain 2"/>
    <property type="match status" value="1"/>
</dbReference>
<dbReference type="GO" id="GO:0051959">
    <property type="term" value="F:dynein light intermediate chain binding"/>
    <property type="evidence" value="ECO:0007669"/>
    <property type="project" value="InterPro"/>
</dbReference>
<evidence type="ECO:0000313" key="18">
    <source>
        <dbReference type="Proteomes" id="UP000267027"/>
    </source>
</evidence>
<evidence type="ECO:0000256" key="15">
    <source>
        <dbReference type="SAM" id="MobiDB-lite"/>
    </source>
</evidence>
<dbReference type="Pfam" id="PF07728">
    <property type="entry name" value="AAA_5"/>
    <property type="match status" value="1"/>
</dbReference>
<dbReference type="InterPro" id="IPR042228">
    <property type="entry name" value="Dynein_linker_3"/>
</dbReference>
<dbReference type="OMA" id="NERQMTR"/>
<protein>
    <recommendedName>
        <fullName evidence="4">Dynein heavy chain, cytoplasmic</fullName>
    </recommendedName>
</protein>
<evidence type="ECO:0000256" key="14">
    <source>
        <dbReference type="SAM" id="Coils"/>
    </source>
</evidence>
<evidence type="ECO:0000256" key="5">
    <source>
        <dbReference type="ARBA" id="ARBA00022490"/>
    </source>
</evidence>
<dbReference type="InterPro" id="IPR027417">
    <property type="entry name" value="P-loop_NTPase"/>
</dbReference>
<evidence type="ECO:0000256" key="9">
    <source>
        <dbReference type="ARBA" id="ARBA00022840"/>
    </source>
</evidence>
<keyword evidence="11 14" id="KW-0175">Coiled coil</keyword>
<feature type="coiled-coil region" evidence="14">
    <location>
        <begin position="2451"/>
        <end position="2506"/>
    </location>
</feature>
<dbReference type="InterPro" id="IPR041466">
    <property type="entry name" value="Dynein_AAA5_ext"/>
</dbReference>
<dbReference type="WBParaSite" id="ACOC_0000646401-mRNA-1">
    <property type="protein sequence ID" value="ACOC_0000646401-mRNA-1"/>
    <property type="gene ID" value="ACOC_0000646401"/>
</dbReference>
<dbReference type="GO" id="GO:0005858">
    <property type="term" value="C:axonemal dynein complex"/>
    <property type="evidence" value="ECO:0007669"/>
    <property type="project" value="TreeGrafter"/>
</dbReference>
<accession>A0A158PHJ8</accession>
<proteinExistence type="inferred from homology"/>
<keyword evidence="13" id="KW-0206">Cytoskeleton</keyword>
<dbReference type="InterPro" id="IPR035706">
    <property type="entry name" value="AAA_9"/>
</dbReference>
<dbReference type="Gene3D" id="3.40.50.300">
    <property type="entry name" value="P-loop containing nucleotide triphosphate hydrolases"/>
    <property type="match status" value="5"/>
</dbReference>
<reference evidence="17 18" key="2">
    <citation type="submission" date="2018-11" db="EMBL/GenBank/DDBJ databases">
        <authorList>
            <consortium name="Pathogen Informatics"/>
        </authorList>
    </citation>
    <scope>NUCLEOTIDE SEQUENCE [LARGE SCALE GENOMIC DNA]</scope>
    <source>
        <strain evidence="17 18">Costa Rica</strain>
    </source>
</reference>
<dbReference type="InterPro" id="IPR013602">
    <property type="entry name" value="Dynein_heavy_linker"/>
</dbReference>
<evidence type="ECO:0000256" key="2">
    <source>
        <dbReference type="ARBA" id="ARBA00008887"/>
    </source>
</evidence>
<evidence type="ECO:0000256" key="3">
    <source>
        <dbReference type="ARBA" id="ARBA00011655"/>
    </source>
</evidence>
<dbReference type="GO" id="GO:0005874">
    <property type="term" value="C:microtubule"/>
    <property type="evidence" value="ECO:0007669"/>
    <property type="project" value="UniProtKB-KW"/>
</dbReference>
<keyword evidence="18" id="KW-1185">Reference proteome</keyword>
<dbReference type="InterPro" id="IPR042219">
    <property type="entry name" value="AAA_lid_11_sf"/>
</dbReference>
<dbReference type="Pfam" id="PF12774">
    <property type="entry name" value="AAA_6"/>
    <property type="match status" value="1"/>
</dbReference>
<dbReference type="Pfam" id="PF12781">
    <property type="entry name" value="AAA_9"/>
    <property type="match status" value="1"/>
</dbReference>
<dbReference type="Pfam" id="PF18199">
    <property type="entry name" value="Dynein_C"/>
    <property type="match status" value="1"/>
</dbReference>
<evidence type="ECO:0000256" key="12">
    <source>
        <dbReference type="ARBA" id="ARBA00023175"/>
    </source>
</evidence>
<evidence type="ECO:0000256" key="13">
    <source>
        <dbReference type="ARBA" id="ARBA00023212"/>
    </source>
</evidence>
<keyword evidence="7" id="KW-0677">Repeat</keyword>
<evidence type="ECO:0000256" key="4">
    <source>
        <dbReference type="ARBA" id="ARBA00022197"/>
    </source>
</evidence>
<dbReference type="Gene3D" id="1.20.1270.280">
    <property type="match status" value="1"/>
</dbReference>
<dbReference type="Pfam" id="PF12775">
    <property type="entry name" value="AAA_7"/>
    <property type="match status" value="1"/>
</dbReference>
<dbReference type="FunFam" id="3.40.50.300:FF:000071">
    <property type="entry name" value="Cytoplasmic dynein heavy chain 1"/>
    <property type="match status" value="1"/>
</dbReference>
<dbReference type="FunFam" id="3.40.50.300:FF:000373">
    <property type="entry name" value="Cytoplasmic dynein heavy chain 2"/>
    <property type="match status" value="1"/>
</dbReference>
<dbReference type="PANTHER" id="PTHR46532">
    <property type="entry name" value="MALE FERTILITY FACTOR KL5"/>
    <property type="match status" value="1"/>
</dbReference>
<evidence type="ECO:0000256" key="11">
    <source>
        <dbReference type="ARBA" id="ARBA00023054"/>
    </source>
</evidence>
<organism evidence="19">
    <name type="scientific">Angiostrongylus costaricensis</name>
    <name type="common">Nematode worm</name>
    <dbReference type="NCBI Taxonomy" id="334426"/>
    <lineage>
        <taxon>Eukaryota</taxon>
        <taxon>Metazoa</taxon>
        <taxon>Ecdysozoa</taxon>
        <taxon>Nematoda</taxon>
        <taxon>Chromadorea</taxon>
        <taxon>Rhabditida</taxon>
        <taxon>Rhabditina</taxon>
        <taxon>Rhabditomorpha</taxon>
        <taxon>Strongyloidea</taxon>
        <taxon>Metastrongylidae</taxon>
        <taxon>Angiostrongylus</taxon>
    </lineage>
</organism>
<dbReference type="GO" id="GO:0007018">
    <property type="term" value="P:microtubule-based movement"/>
    <property type="evidence" value="ECO:0007669"/>
    <property type="project" value="InterPro"/>
</dbReference>